<organism evidence="3 4">
    <name type="scientific">Halomonas cupida</name>
    <dbReference type="NCBI Taxonomy" id="44933"/>
    <lineage>
        <taxon>Bacteria</taxon>
        <taxon>Pseudomonadati</taxon>
        <taxon>Pseudomonadota</taxon>
        <taxon>Gammaproteobacteria</taxon>
        <taxon>Oceanospirillales</taxon>
        <taxon>Halomonadaceae</taxon>
        <taxon>Halomonas</taxon>
    </lineage>
</organism>
<evidence type="ECO:0000313" key="3">
    <source>
        <dbReference type="EMBL" id="SHM13481.1"/>
    </source>
</evidence>
<protein>
    <submittedName>
        <fullName evidence="2 3">Transferase</fullName>
    </submittedName>
</protein>
<dbReference type="EMBL" id="FRCA01000005">
    <property type="protein sequence ID" value="SHM13481.1"/>
    <property type="molecule type" value="Genomic_DNA"/>
</dbReference>
<dbReference type="PROSITE" id="PS50206">
    <property type="entry name" value="RHODANESE_3"/>
    <property type="match status" value="4"/>
</dbReference>
<evidence type="ECO:0000313" key="5">
    <source>
        <dbReference type="Proteomes" id="UP000321726"/>
    </source>
</evidence>
<dbReference type="EMBL" id="BJXU01000054">
    <property type="protein sequence ID" value="GEN23731.1"/>
    <property type="molecule type" value="Genomic_DNA"/>
</dbReference>
<name>A0A1M7GB67_9GAMM</name>
<keyword evidence="3" id="KW-0808">Transferase</keyword>
<dbReference type="InterPro" id="IPR001763">
    <property type="entry name" value="Rhodanese-like_dom"/>
</dbReference>
<dbReference type="Proteomes" id="UP000321726">
    <property type="component" value="Unassembled WGS sequence"/>
</dbReference>
<dbReference type="GO" id="GO:0016740">
    <property type="term" value="F:transferase activity"/>
    <property type="evidence" value="ECO:0007669"/>
    <property type="project" value="UniProtKB-KW"/>
</dbReference>
<dbReference type="InterPro" id="IPR036873">
    <property type="entry name" value="Rhodanese-like_dom_sf"/>
</dbReference>
<keyword evidence="5" id="KW-1185">Reference proteome</keyword>
<dbReference type="InterPro" id="IPR050229">
    <property type="entry name" value="GlpE_sulfurtransferase"/>
</dbReference>
<evidence type="ECO:0000313" key="2">
    <source>
        <dbReference type="EMBL" id="GEN23731.1"/>
    </source>
</evidence>
<dbReference type="RefSeq" id="WP_073435304.1">
    <property type="nucleotide sequence ID" value="NZ_BJXU01000054.1"/>
</dbReference>
<accession>A0A1M7GB67</accession>
<dbReference type="Gene3D" id="3.40.250.10">
    <property type="entry name" value="Rhodanese-like domain"/>
    <property type="match status" value="4"/>
</dbReference>
<feature type="domain" description="Rhodanese" evidence="1">
    <location>
        <begin position="276"/>
        <end position="365"/>
    </location>
</feature>
<proteinExistence type="predicted"/>
<dbReference type="Pfam" id="PF00581">
    <property type="entry name" value="Rhodanese"/>
    <property type="match status" value="3"/>
</dbReference>
<evidence type="ECO:0000313" key="4">
    <source>
        <dbReference type="Proteomes" id="UP000184123"/>
    </source>
</evidence>
<dbReference type="SUPFAM" id="SSF52821">
    <property type="entry name" value="Rhodanese/Cell cycle control phosphatase"/>
    <property type="match status" value="4"/>
</dbReference>
<dbReference type="PANTHER" id="PTHR43031">
    <property type="entry name" value="FAD-DEPENDENT OXIDOREDUCTASE"/>
    <property type="match status" value="1"/>
</dbReference>
<dbReference type="STRING" id="44933.SAMN05660971_02273"/>
<gene>
    <name evidence="2" type="ORF">HCU01_16800</name>
    <name evidence="3" type="ORF">SAMN05660971_02273</name>
</gene>
<dbReference type="OrthoDB" id="9805807at2"/>
<dbReference type="Proteomes" id="UP000184123">
    <property type="component" value="Unassembled WGS sequence"/>
</dbReference>
<dbReference type="AlphaFoldDB" id="A0A1M7GB67"/>
<feature type="domain" description="Rhodanese" evidence="1">
    <location>
        <begin position="16"/>
        <end position="107"/>
    </location>
</feature>
<sequence length="520" mass="57270">MQTIAPVELKALLADREQEVAFLDIREFGEYGMAHPFLSVNLPFSLLEARIHQLVPRTSTPVVLMDEHDEGRARRAQQRLGQLGYSRVRVLRDGISGWKAAGYGVFAGVNVVSKTFGELAHETFHTPSIPPETLAQWQREARKVHIVDGRPLNEYHKMNIPGASCCPNGELARRLPSLLAGDATSPVVVNCAGRTRSIIGAQTLVWLGIDNPVYALENGTQGWRLAGLALEHGSVADYPGKTARDSGLAQAARRIAVEHGVAEIDAATLADWYADPQRTTYLFDVRTEEEYRQATAPGACHAPGGQLIQATDHWVGVQRARVVLVDDDECRAPLVAVWLKLMGLEVAWLKGGNAEWSQLPSASSSTVLEHGLVPVTLDEAMADRYQRLDARPGMQYRAGHLPGAKWVNRSLLDHQLAGIDASCDIVLIGEAAQVACLAPDLEARGLPRPLWLEADESQWQAAGYPLESTPDEPDDARCIDYLFFVHDRHDGNLEASRRYLAWETGLLAQLDEQERRTFAI</sequence>
<reference evidence="3 4" key="1">
    <citation type="submission" date="2016-11" db="EMBL/GenBank/DDBJ databases">
        <authorList>
            <person name="Jaros S."/>
            <person name="Januszkiewicz K."/>
            <person name="Wedrychowicz H."/>
        </authorList>
    </citation>
    <scope>NUCLEOTIDE SEQUENCE [LARGE SCALE GENOMIC DNA]</scope>
    <source>
        <strain evidence="3 4">DSM 4740</strain>
    </source>
</reference>
<dbReference type="PANTHER" id="PTHR43031:SF1">
    <property type="entry name" value="PYRIDINE NUCLEOTIDE-DISULPHIDE OXIDOREDUCTASE"/>
    <property type="match status" value="1"/>
</dbReference>
<evidence type="ECO:0000259" key="1">
    <source>
        <dbReference type="PROSITE" id="PS50206"/>
    </source>
</evidence>
<feature type="domain" description="Rhodanese" evidence="1">
    <location>
        <begin position="388"/>
        <end position="468"/>
    </location>
</feature>
<reference evidence="2 5" key="2">
    <citation type="submission" date="2019-07" db="EMBL/GenBank/DDBJ databases">
        <title>Whole genome shotgun sequence of Halomonas cupida NBRC 102219.</title>
        <authorList>
            <person name="Hosoyama A."/>
            <person name="Uohara A."/>
            <person name="Ohji S."/>
            <person name="Ichikawa N."/>
        </authorList>
    </citation>
    <scope>NUCLEOTIDE SEQUENCE [LARGE SCALE GENOMIC DNA]</scope>
    <source>
        <strain evidence="2 5">NBRC 102219</strain>
    </source>
</reference>
<feature type="domain" description="Rhodanese" evidence="1">
    <location>
        <begin position="140"/>
        <end position="232"/>
    </location>
</feature>
<dbReference type="SMART" id="SM00450">
    <property type="entry name" value="RHOD"/>
    <property type="match status" value="4"/>
</dbReference>